<reference evidence="3 4" key="1">
    <citation type="submission" date="2020-02" db="EMBL/GenBank/DDBJ databases">
        <authorList>
            <person name="Feng H."/>
        </authorList>
    </citation>
    <scope>NUCLEOTIDE SEQUENCE [LARGE SCALE GENOMIC DNA]</scope>
    <source>
        <strain evidence="3 4">Gsoil 114</strain>
    </source>
</reference>
<sequence length="76" mass="8542">MGKKLSEYSVNKIVDSIIAKTNLHHLTTHGLRHTHAIMLLESGADIKFVSTRLGHATINMTADVYLHITKIRRGKH</sequence>
<organism evidence="3 4">
    <name type="scientific">Heyndrickxia ginsengihumi</name>
    <dbReference type="NCBI Taxonomy" id="363870"/>
    <lineage>
        <taxon>Bacteria</taxon>
        <taxon>Bacillati</taxon>
        <taxon>Bacillota</taxon>
        <taxon>Bacilli</taxon>
        <taxon>Bacillales</taxon>
        <taxon>Bacillaceae</taxon>
        <taxon>Heyndrickxia</taxon>
    </lineage>
</organism>
<dbReference type="GO" id="GO:0006310">
    <property type="term" value="P:DNA recombination"/>
    <property type="evidence" value="ECO:0007669"/>
    <property type="project" value="UniProtKB-KW"/>
</dbReference>
<reference evidence="3 4" key="2">
    <citation type="submission" date="2020-03" db="EMBL/GenBank/DDBJ databases">
        <title>Bacillus aquiflavi sp. nov., isolated from yellow water of strong flavor Chinese baijiu in Yibin region of China.</title>
        <authorList>
            <person name="Xie J."/>
        </authorList>
    </citation>
    <scope>NUCLEOTIDE SEQUENCE [LARGE SCALE GENOMIC DNA]</scope>
    <source>
        <strain evidence="3 4">Gsoil 114</strain>
    </source>
</reference>
<dbReference type="GO" id="GO:0015074">
    <property type="term" value="P:DNA integration"/>
    <property type="evidence" value="ECO:0007669"/>
    <property type="project" value="InterPro"/>
</dbReference>
<dbReference type="Gene3D" id="1.10.443.10">
    <property type="entry name" value="Intergrase catalytic core"/>
    <property type="match status" value="1"/>
</dbReference>
<accession>A0A6M0P9V3</accession>
<dbReference type="GO" id="GO:0003677">
    <property type="term" value="F:DNA binding"/>
    <property type="evidence" value="ECO:0007669"/>
    <property type="project" value="InterPro"/>
</dbReference>
<protein>
    <submittedName>
        <fullName evidence="3">Tyrosine-type recombinase/integrase</fullName>
    </submittedName>
</protein>
<dbReference type="AlphaFoldDB" id="A0A6M0P9V3"/>
<dbReference type="InterPro" id="IPR011010">
    <property type="entry name" value="DNA_brk_join_enz"/>
</dbReference>
<name>A0A6M0P9V3_9BACI</name>
<dbReference type="Proteomes" id="UP000476934">
    <property type="component" value="Unassembled WGS sequence"/>
</dbReference>
<keyword evidence="1" id="KW-0233">DNA recombination</keyword>
<feature type="domain" description="Tyr recombinase" evidence="2">
    <location>
        <begin position="1"/>
        <end position="76"/>
    </location>
</feature>
<evidence type="ECO:0000313" key="4">
    <source>
        <dbReference type="Proteomes" id="UP000476934"/>
    </source>
</evidence>
<dbReference type="InterPro" id="IPR002104">
    <property type="entry name" value="Integrase_catalytic"/>
</dbReference>
<dbReference type="SUPFAM" id="SSF56349">
    <property type="entry name" value="DNA breaking-rejoining enzymes"/>
    <property type="match status" value="1"/>
</dbReference>
<dbReference type="Pfam" id="PF00589">
    <property type="entry name" value="Phage_integrase"/>
    <property type="match status" value="1"/>
</dbReference>
<keyword evidence="4" id="KW-1185">Reference proteome</keyword>
<proteinExistence type="predicted"/>
<dbReference type="InterPro" id="IPR013762">
    <property type="entry name" value="Integrase-like_cat_sf"/>
</dbReference>
<evidence type="ECO:0000313" key="3">
    <source>
        <dbReference type="EMBL" id="NEY21193.1"/>
    </source>
</evidence>
<dbReference type="EMBL" id="JAAIWK010000028">
    <property type="protein sequence ID" value="NEY21193.1"/>
    <property type="molecule type" value="Genomic_DNA"/>
</dbReference>
<gene>
    <name evidence="3" type="ORF">G4D61_14695</name>
</gene>
<dbReference type="RefSeq" id="WP_163174233.1">
    <property type="nucleotide sequence ID" value="NZ_JAAIWK010000028.1"/>
</dbReference>
<evidence type="ECO:0000256" key="1">
    <source>
        <dbReference type="ARBA" id="ARBA00023172"/>
    </source>
</evidence>
<evidence type="ECO:0000259" key="2">
    <source>
        <dbReference type="PROSITE" id="PS51898"/>
    </source>
</evidence>
<comment type="caution">
    <text evidence="3">The sequence shown here is derived from an EMBL/GenBank/DDBJ whole genome shotgun (WGS) entry which is preliminary data.</text>
</comment>
<dbReference type="PROSITE" id="PS51898">
    <property type="entry name" value="TYR_RECOMBINASE"/>
    <property type="match status" value="1"/>
</dbReference>